<name>A0AA86NID8_9EUKA</name>
<dbReference type="AlphaFoldDB" id="A0AA86NID8"/>
<gene>
    <name evidence="2" type="ORF">HINF_LOCUS49697</name>
    <name evidence="1" type="ORF">HINF_LOCUS8169</name>
</gene>
<dbReference type="Proteomes" id="UP001642409">
    <property type="component" value="Unassembled WGS sequence"/>
</dbReference>
<accession>A0AA86NID8</accession>
<proteinExistence type="predicted"/>
<evidence type="ECO:0000313" key="3">
    <source>
        <dbReference type="Proteomes" id="UP001642409"/>
    </source>
</evidence>
<dbReference type="EMBL" id="CATOUU010000200">
    <property type="protein sequence ID" value="CAI9920524.1"/>
    <property type="molecule type" value="Genomic_DNA"/>
</dbReference>
<reference evidence="2 3" key="2">
    <citation type="submission" date="2024-07" db="EMBL/GenBank/DDBJ databases">
        <authorList>
            <person name="Akdeniz Z."/>
        </authorList>
    </citation>
    <scope>NUCLEOTIDE SEQUENCE [LARGE SCALE GENOMIC DNA]</scope>
</reference>
<evidence type="ECO:0000313" key="1">
    <source>
        <dbReference type="EMBL" id="CAI9920524.1"/>
    </source>
</evidence>
<evidence type="ECO:0000313" key="2">
    <source>
        <dbReference type="EMBL" id="CAL6061413.1"/>
    </source>
</evidence>
<sequence length="257" mass="29563">MYFKFIDKNIILVQTLDRVYIRDLQKNSIVTLGNLGIVLSSDAEISEQKDSIVIVILVLRKVPQLELYYYDQQSLSVQIRQEPLPMYPRASKVQIFGYNSQSYKVKIFVKGDYTQLEMFEVNRDPKQDKRIAIFQQALVASEKELTCLKVLYGVLFIANKESAKFIDLNSVTAQPKSVNDNRIKLDFEAPHINFAVEVEDFYYFATKDQLIKVPKADVAEERSQRLLDLAVNVIQYQHQIIGLQPVGPDDIVVVHTV</sequence>
<comment type="caution">
    <text evidence="1">The sequence shown here is derived from an EMBL/GenBank/DDBJ whole genome shotgun (WGS) entry which is preliminary data.</text>
</comment>
<keyword evidence="3" id="KW-1185">Reference proteome</keyword>
<dbReference type="EMBL" id="CAXDID020000234">
    <property type="protein sequence ID" value="CAL6061413.1"/>
    <property type="molecule type" value="Genomic_DNA"/>
</dbReference>
<protein>
    <submittedName>
        <fullName evidence="2">Hypothetical_protein</fullName>
    </submittedName>
</protein>
<reference evidence="1" key="1">
    <citation type="submission" date="2023-06" db="EMBL/GenBank/DDBJ databases">
        <authorList>
            <person name="Kurt Z."/>
        </authorList>
    </citation>
    <scope>NUCLEOTIDE SEQUENCE</scope>
</reference>
<organism evidence="1">
    <name type="scientific">Hexamita inflata</name>
    <dbReference type="NCBI Taxonomy" id="28002"/>
    <lineage>
        <taxon>Eukaryota</taxon>
        <taxon>Metamonada</taxon>
        <taxon>Diplomonadida</taxon>
        <taxon>Hexamitidae</taxon>
        <taxon>Hexamitinae</taxon>
        <taxon>Hexamita</taxon>
    </lineage>
</organism>